<accession>A0A417YMM1</accession>
<keyword evidence="1" id="KW-0812">Transmembrane</keyword>
<protein>
    <submittedName>
        <fullName evidence="2">Uncharacterized protein</fullName>
    </submittedName>
</protein>
<organism evidence="2 3">
    <name type="scientific">Oceanobacillus profundus</name>
    <dbReference type="NCBI Taxonomy" id="372463"/>
    <lineage>
        <taxon>Bacteria</taxon>
        <taxon>Bacillati</taxon>
        <taxon>Bacillota</taxon>
        <taxon>Bacilli</taxon>
        <taxon>Bacillales</taxon>
        <taxon>Bacillaceae</taxon>
        <taxon>Oceanobacillus</taxon>
    </lineage>
</organism>
<gene>
    <name evidence="2" type="ORF">D1B32_03355</name>
</gene>
<dbReference type="Proteomes" id="UP000285456">
    <property type="component" value="Unassembled WGS sequence"/>
</dbReference>
<dbReference type="EMBL" id="QWEH01000002">
    <property type="protein sequence ID" value="RHW34622.1"/>
    <property type="molecule type" value="Genomic_DNA"/>
</dbReference>
<name>A0A417YMM1_9BACI</name>
<dbReference type="OrthoDB" id="2087420at2"/>
<feature type="transmembrane region" description="Helical" evidence="1">
    <location>
        <begin position="6"/>
        <end position="27"/>
    </location>
</feature>
<keyword evidence="3" id="KW-1185">Reference proteome</keyword>
<evidence type="ECO:0000313" key="3">
    <source>
        <dbReference type="Proteomes" id="UP000285456"/>
    </source>
</evidence>
<reference evidence="2 3" key="1">
    <citation type="journal article" date="2007" name="Int. J. Syst. Evol. Microbiol.">
        <title>Oceanobacillus profundus sp. nov., isolated from a deep-sea sediment core.</title>
        <authorList>
            <person name="Kim Y.G."/>
            <person name="Choi D.H."/>
            <person name="Hyun S."/>
            <person name="Cho B.C."/>
        </authorList>
    </citation>
    <scope>NUCLEOTIDE SEQUENCE [LARGE SCALE GENOMIC DNA]</scope>
    <source>
        <strain evidence="2 3">DSM 18246</strain>
    </source>
</reference>
<dbReference type="AlphaFoldDB" id="A0A417YMM1"/>
<keyword evidence="1" id="KW-0472">Membrane</keyword>
<comment type="caution">
    <text evidence="2">The sequence shown here is derived from an EMBL/GenBank/DDBJ whole genome shotgun (WGS) entry which is preliminary data.</text>
</comment>
<sequence>MGWFGWTMTWVVVIIVIASSLFFFNVFHLDIKSLFQDEDLVGSTNQKDISQESMEEIDRVRATVGSENTEISRFIATMHEFYNNTTGYGGINNLDWDEQRGQAETVIDKIEQLKTEVTDESLLADLNHIVDIANRISDEQDSDIVRDLHRYFHDLDIALNNYTTFDRIWNVTETLKDIE</sequence>
<evidence type="ECO:0000313" key="2">
    <source>
        <dbReference type="EMBL" id="RHW34622.1"/>
    </source>
</evidence>
<keyword evidence="1" id="KW-1133">Transmembrane helix</keyword>
<proteinExistence type="predicted"/>
<evidence type="ECO:0000256" key="1">
    <source>
        <dbReference type="SAM" id="Phobius"/>
    </source>
</evidence>